<dbReference type="EMBL" id="CP002059">
    <property type="protein sequence ID" value="ADI63774.1"/>
    <property type="molecule type" value="Genomic_DNA"/>
</dbReference>
<organism evidence="1 2">
    <name type="scientific">Nostoc azollae (strain 0708)</name>
    <name type="common">Anabaena azollae (strain 0708)</name>
    <dbReference type="NCBI Taxonomy" id="551115"/>
    <lineage>
        <taxon>Bacteria</taxon>
        <taxon>Bacillati</taxon>
        <taxon>Cyanobacteriota</taxon>
        <taxon>Cyanophyceae</taxon>
        <taxon>Nostocales</taxon>
        <taxon>Nostocaceae</taxon>
        <taxon>Trichormus</taxon>
    </lineage>
</organism>
<dbReference type="KEGG" id="naz:Aazo_1595"/>
<sequence length="35" mass="4014">MNRINNNAGINYSSDRKAYYPTGSIKLQGRGYVYK</sequence>
<keyword evidence="2" id="KW-1185">Reference proteome</keyword>
<accession>D7E4L6</accession>
<reference evidence="1 2" key="1">
    <citation type="journal article" date="2010" name="PLoS ONE">
        <title>Genome erosion in a nitrogen-fixing vertically transmitted endosymbiotic multicellular cyanobacterium.</title>
        <authorList>
            <person name="Ran L."/>
            <person name="Larsson J."/>
            <person name="Vigil-Stenman T."/>
            <person name="Nylander J.A."/>
            <person name="Ininbergs K."/>
            <person name="Zheng W.W."/>
            <person name="Lapidus A."/>
            <person name="Lowry S."/>
            <person name="Haselkorn R."/>
            <person name="Bergman B."/>
        </authorList>
    </citation>
    <scope>NUCLEOTIDE SEQUENCE [LARGE SCALE GENOMIC DNA]</scope>
    <source>
        <strain evidence="1 2">0708</strain>
    </source>
</reference>
<evidence type="ECO:0000313" key="2">
    <source>
        <dbReference type="Proteomes" id="UP000001511"/>
    </source>
</evidence>
<dbReference type="AlphaFoldDB" id="D7E4L6"/>
<proteinExistence type="predicted"/>
<gene>
    <name evidence="1" type="ordered locus">Aazo_1595</name>
</gene>
<dbReference type="HOGENOM" id="CLU_3366112_0_0_3"/>
<protein>
    <submittedName>
        <fullName evidence="1">Uncharacterized protein</fullName>
    </submittedName>
</protein>
<dbReference type="Proteomes" id="UP000001511">
    <property type="component" value="Chromosome"/>
</dbReference>
<evidence type="ECO:0000313" key="1">
    <source>
        <dbReference type="EMBL" id="ADI63774.1"/>
    </source>
</evidence>
<name>D7E4L6_NOSA0</name>